<evidence type="ECO:0000313" key="3">
    <source>
        <dbReference type="Proteomes" id="UP001500190"/>
    </source>
</evidence>
<reference evidence="2 3" key="1">
    <citation type="journal article" date="2019" name="Int. J. Syst. Evol. Microbiol.">
        <title>The Global Catalogue of Microorganisms (GCM) 10K type strain sequencing project: providing services to taxonomists for standard genome sequencing and annotation.</title>
        <authorList>
            <consortium name="The Broad Institute Genomics Platform"/>
            <consortium name="The Broad Institute Genome Sequencing Center for Infectious Disease"/>
            <person name="Wu L."/>
            <person name="Ma J."/>
        </authorList>
    </citation>
    <scope>NUCLEOTIDE SEQUENCE [LARGE SCALE GENOMIC DNA]</scope>
    <source>
        <strain evidence="2 3">JCM 14304</strain>
    </source>
</reference>
<protein>
    <submittedName>
        <fullName evidence="2">Carboxymuconolactone decarboxylase family protein</fullName>
    </submittedName>
</protein>
<dbReference type="Proteomes" id="UP001500190">
    <property type="component" value="Unassembled WGS sequence"/>
</dbReference>
<feature type="domain" description="Carboxymuconolactone decarboxylase-like" evidence="1">
    <location>
        <begin position="18"/>
        <end position="100"/>
    </location>
</feature>
<dbReference type="PANTHER" id="PTHR34846:SF7">
    <property type="entry name" value="BLL7811 PROTEIN"/>
    <property type="match status" value="1"/>
</dbReference>
<dbReference type="PANTHER" id="PTHR34846">
    <property type="entry name" value="4-CARBOXYMUCONOLACTONE DECARBOXYLASE FAMILY PROTEIN (AFU_ORTHOLOGUE AFUA_6G11590)"/>
    <property type="match status" value="1"/>
</dbReference>
<dbReference type="Gene3D" id="1.20.1290.10">
    <property type="entry name" value="AhpD-like"/>
    <property type="match status" value="1"/>
</dbReference>
<dbReference type="SUPFAM" id="SSF69118">
    <property type="entry name" value="AhpD-like"/>
    <property type="match status" value="1"/>
</dbReference>
<dbReference type="InterPro" id="IPR003779">
    <property type="entry name" value="CMD-like"/>
</dbReference>
<gene>
    <name evidence="2" type="ORF">GCM10009742_49560</name>
</gene>
<dbReference type="NCBIfam" id="TIGR00778">
    <property type="entry name" value="ahpD_dom"/>
    <property type="match status" value="1"/>
</dbReference>
<name>A0ABN2E6K9_9ACTN</name>
<evidence type="ECO:0000313" key="2">
    <source>
        <dbReference type="EMBL" id="GAA1596726.1"/>
    </source>
</evidence>
<sequence length="156" mass="16935">METTTMQARMTNPAMILPDATKGIQNIYKAIGQSGTDGKVLELVHLRASQINGCSPCVFGGIKSALKNGETDERLHQVAAWRDSDLFTDGERAALEMAEAATRLADNPTAVSDEIWNAAADHYDEKELAAIVLMIGLTNMFNRLNTTVRQPAGATW</sequence>
<keyword evidence="3" id="KW-1185">Reference proteome</keyword>
<dbReference type="InterPro" id="IPR029032">
    <property type="entry name" value="AhpD-like"/>
</dbReference>
<dbReference type="EMBL" id="BAAAND010000008">
    <property type="protein sequence ID" value="GAA1596726.1"/>
    <property type="molecule type" value="Genomic_DNA"/>
</dbReference>
<proteinExistence type="predicted"/>
<organism evidence="2 3">
    <name type="scientific">Kribbella karoonensis</name>
    <dbReference type="NCBI Taxonomy" id="324851"/>
    <lineage>
        <taxon>Bacteria</taxon>
        <taxon>Bacillati</taxon>
        <taxon>Actinomycetota</taxon>
        <taxon>Actinomycetes</taxon>
        <taxon>Propionibacteriales</taxon>
        <taxon>Kribbellaceae</taxon>
        <taxon>Kribbella</taxon>
    </lineage>
</organism>
<dbReference type="Pfam" id="PF02627">
    <property type="entry name" value="CMD"/>
    <property type="match status" value="1"/>
</dbReference>
<accession>A0ABN2E6K9</accession>
<evidence type="ECO:0000259" key="1">
    <source>
        <dbReference type="Pfam" id="PF02627"/>
    </source>
</evidence>
<comment type="caution">
    <text evidence="2">The sequence shown here is derived from an EMBL/GenBank/DDBJ whole genome shotgun (WGS) entry which is preliminary data.</text>
</comment>
<dbReference type="InterPro" id="IPR004675">
    <property type="entry name" value="AhpD_core"/>
</dbReference>